<dbReference type="CDD" id="cd00737">
    <property type="entry name" value="lyz_endolysin_autolysin"/>
    <property type="match status" value="1"/>
</dbReference>
<proteinExistence type="inferred from homology"/>
<keyword evidence="2 4" id="KW-0081">Bacteriolytic enzyme</keyword>
<keyword evidence="6" id="KW-0812">Transmembrane</keyword>
<dbReference type="AlphaFoldDB" id="A0A348G1G0"/>
<name>A0A348G1G0_9HYPH</name>
<comment type="catalytic activity">
    <reaction evidence="4">
        <text>Hydrolysis of (1-&gt;4)-beta-linkages between N-acetylmuramic acid and N-acetyl-D-glucosamine residues in a peptidoglycan and between N-acetyl-D-glucosamine residues in chitodextrins.</text>
        <dbReference type="EC" id="3.2.1.17"/>
    </reaction>
</comment>
<dbReference type="InterPro" id="IPR023347">
    <property type="entry name" value="Lysozyme_dom_sf"/>
</dbReference>
<sequence>MRLSADVGVPLVQAFESCLDPVTGAPGFFKPYRCPAGVLTIGWGHTNHHAPKFAASAVWSQEDCDRAFVADMAVFERHVAAQMGSALIRLSQGQFDALVSWSFNCGGPETSSVWPAARKAAASGQAKDAAAVAERLARWNKANGKVLAGLVRRRKAEGQLFMGDAAGALKTAGAQSRKPLPMPQVLDTPTPGLADAAKRCPIGSALTGAGTAAGTGATVQGVQDKPAPVPEPPPDATLPQPSPPPGYAPFGPPPQAGTAQPAAAPAIPQLDGWTLAGLCLAAAVLVVAGILIIRRRQRLLALDWA</sequence>
<protein>
    <recommendedName>
        <fullName evidence="4">Lysozyme</fullName>
        <ecNumber evidence="4">3.2.1.17</ecNumber>
    </recommendedName>
</protein>
<dbReference type="EMBL" id="AP018907">
    <property type="protein sequence ID" value="BBF93393.1"/>
    <property type="molecule type" value="Genomic_DNA"/>
</dbReference>
<dbReference type="InterPro" id="IPR023346">
    <property type="entry name" value="Lysozyme-like_dom_sf"/>
</dbReference>
<dbReference type="GO" id="GO:0031640">
    <property type="term" value="P:killing of cells of another organism"/>
    <property type="evidence" value="ECO:0007669"/>
    <property type="project" value="UniProtKB-KW"/>
</dbReference>
<dbReference type="KEGG" id="blag:BLTE_20780"/>
<evidence type="ECO:0000256" key="3">
    <source>
        <dbReference type="ARBA" id="ARBA00023200"/>
    </source>
</evidence>
<dbReference type="InterPro" id="IPR033907">
    <property type="entry name" value="Endolysin_autolysin"/>
</dbReference>
<comment type="similarity">
    <text evidence="4">Belongs to the glycosyl hydrolase 24 family.</text>
</comment>
<keyword evidence="6" id="KW-0472">Membrane</keyword>
<reference evidence="7 8" key="1">
    <citation type="submission" date="2018-08" db="EMBL/GenBank/DDBJ databases">
        <title>Complete genome sequencing of Blastochloris tepida GI.</title>
        <authorList>
            <person name="Tsukatani Y."/>
            <person name="Mori H."/>
        </authorList>
    </citation>
    <scope>NUCLEOTIDE SEQUENCE [LARGE SCALE GENOMIC DNA]</scope>
    <source>
        <strain evidence="7 8">GI</strain>
    </source>
</reference>
<dbReference type="Pfam" id="PF00959">
    <property type="entry name" value="Phage_lysozyme"/>
    <property type="match status" value="1"/>
</dbReference>
<feature type="compositionally biased region" description="Pro residues" evidence="5">
    <location>
        <begin position="227"/>
        <end position="255"/>
    </location>
</feature>
<dbReference type="GO" id="GO:0009253">
    <property type="term" value="P:peptidoglycan catabolic process"/>
    <property type="evidence" value="ECO:0007669"/>
    <property type="project" value="InterPro"/>
</dbReference>
<dbReference type="RefSeq" id="WP_197723226.1">
    <property type="nucleotide sequence ID" value="NZ_AP018907.1"/>
</dbReference>
<feature type="region of interest" description="Disordered" evidence="5">
    <location>
        <begin position="213"/>
        <end position="263"/>
    </location>
</feature>
<evidence type="ECO:0000313" key="7">
    <source>
        <dbReference type="EMBL" id="BBF93393.1"/>
    </source>
</evidence>
<dbReference type="InterPro" id="IPR002196">
    <property type="entry name" value="Glyco_hydro_24"/>
</dbReference>
<evidence type="ECO:0000313" key="8">
    <source>
        <dbReference type="Proteomes" id="UP000266934"/>
    </source>
</evidence>
<dbReference type="SUPFAM" id="SSF53955">
    <property type="entry name" value="Lysozyme-like"/>
    <property type="match status" value="1"/>
</dbReference>
<dbReference type="EC" id="3.2.1.17" evidence="4"/>
<keyword evidence="3" id="KW-1035">Host cytoplasm</keyword>
<dbReference type="GO" id="GO:0042742">
    <property type="term" value="P:defense response to bacterium"/>
    <property type="evidence" value="ECO:0007669"/>
    <property type="project" value="UniProtKB-KW"/>
</dbReference>
<accession>A0A348G1G0</accession>
<dbReference type="GO" id="GO:0016998">
    <property type="term" value="P:cell wall macromolecule catabolic process"/>
    <property type="evidence" value="ECO:0007669"/>
    <property type="project" value="InterPro"/>
</dbReference>
<evidence type="ECO:0000256" key="4">
    <source>
        <dbReference type="RuleBase" id="RU003788"/>
    </source>
</evidence>
<keyword evidence="1 4" id="KW-0929">Antimicrobial</keyword>
<dbReference type="PANTHER" id="PTHR38107">
    <property type="match status" value="1"/>
</dbReference>
<dbReference type="GO" id="GO:0003796">
    <property type="term" value="F:lysozyme activity"/>
    <property type="evidence" value="ECO:0007669"/>
    <property type="project" value="UniProtKB-EC"/>
</dbReference>
<keyword evidence="6" id="KW-1133">Transmembrane helix</keyword>
<keyword evidence="4" id="KW-0326">Glycosidase</keyword>
<gene>
    <name evidence="7" type="ORF">BLTE_20780</name>
</gene>
<dbReference type="InterPro" id="IPR051018">
    <property type="entry name" value="Bacteriophage_GH24"/>
</dbReference>
<evidence type="ECO:0000256" key="1">
    <source>
        <dbReference type="ARBA" id="ARBA00022529"/>
    </source>
</evidence>
<dbReference type="Proteomes" id="UP000266934">
    <property type="component" value="Chromosome"/>
</dbReference>
<dbReference type="PANTHER" id="PTHR38107:SF3">
    <property type="entry name" value="LYSOZYME RRRD-RELATED"/>
    <property type="match status" value="1"/>
</dbReference>
<dbReference type="Gene3D" id="1.10.530.40">
    <property type="match status" value="1"/>
</dbReference>
<keyword evidence="4" id="KW-0378">Hydrolase</keyword>
<organism evidence="7 8">
    <name type="scientific">Blastochloris tepida</name>
    <dbReference type="NCBI Taxonomy" id="2233851"/>
    <lineage>
        <taxon>Bacteria</taxon>
        <taxon>Pseudomonadati</taxon>
        <taxon>Pseudomonadota</taxon>
        <taxon>Alphaproteobacteria</taxon>
        <taxon>Hyphomicrobiales</taxon>
        <taxon>Blastochloridaceae</taxon>
        <taxon>Blastochloris</taxon>
    </lineage>
</organism>
<keyword evidence="8" id="KW-1185">Reference proteome</keyword>
<evidence type="ECO:0000256" key="2">
    <source>
        <dbReference type="ARBA" id="ARBA00022638"/>
    </source>
</evidence>
<evidence type="ECO:0000256" key="6">
    <source>
        <dbReference type="SAM" id="Phobius"/>
    </source>
</evidence>
<evidence type="ECO:0000256" key="5">
    <source>
        <dbReference type="SAM" id="MobiDB-lite"/>
    </source>
</evidence>
<feature type="transmembrane region" description="Helical" evidence="6">
    <location>
        <begin position="273"/>
        <end position="293"/>
    </location>
</feature>